<dbReference type="EMBL" id="AMGV01000002">
    <property type="protein sequence ID" value="KEF60873.1"/>
    <property type="molecule type" value="Genomic_DNA"/>
</dbReference>
<evidence type="ECO:0000313" key="4">
    <source>
        <dbReference type="EMBL" id="KEF60873.1"/>
    </source>
</evidence>
<evidence type="ECO:0000313" key="5">
    <source>
        <dbReference type="Proteomes" id="UP000027920"/>
    </source>
</evidence>
<proteinExistence type="predicted"/>
<dbReference type="AlphaFoldDB" id="A0A072PNG9"/>
<dbReference type="GO" id="GO:0003700">
    <property type="term" value="F:DNA-binding transcription factor activity"/>
    <property type="evidence" value="ECO:0007669"/>
    <property type="project" value="TreeGrafter"/>
</dbReference>
<reference evidence="4 5" key="1">
    <citation type="submission" date="2013-03" db="EMBL/GenBank/DDBJ databases">
        <title>The Genome Sequence of Exophiala aquamarina CBS 119918.</title>
        <authorList>
            <consortium name="The Broad Institute Genomics Platform"/>
            <person name="Cuomo C."/>
            <person name="de Hoog S."/>
            <person name="Gorbushina A."/>
            <person name="Walker B."/>
            <person name="Young S.K."/>
            <person name="Zeng Q."/>
            <person name="Gargeya S."/>
            <person name="Fitzgerald M."/>
            <person name="Haas B."/>
            <person name="Abouelleil A."/>
            <person name="Allen A.W."/>
            <person name="Alvarado L."/>
            <person name="Arachchi H.M."/>
            <person name="Berlin A.M."/>
            <person name="Chapman S.B."/>
            <person name="Gainer-Dewar J."/>
            <person name="Goldberg J."/>
            <person name="Griggs A."/>
            <person name="Gujja S."/>
            <person name="Hansen M."/>
            <person name="Howarth C."/>
            <person name="Imamovic A."/>
            <person name="Ireland A."/>
            <person name="Larimer J."/>
            <person name="McCowan C."/>
            <person name="Murphy C."/>
            <person name="Pearson M."/>
            <person name="Poon T.W."/>
            <person name="Priest M."/>
            <person name="Roberts A."/>
            <person name="Saif S."/>
            <person name="Shea T."/>
            <person name="Sisk P."/>
            <person name="Sykes S."/>
            <person name="Wortman J."/>
            <person name="Nusbaum C."/>
            <person name="Birren B."/>
        </authorList>
    </citation>
    <scope>NUCLEOTIDE SEQUENCE [LARGE SCALE GENOMIC DNA]</scope>
    <source>
        <strain evidence="4 5">CBS 119918</strain>
    </source>
</reference>
<dbReference type="OrthoDB" id="5319341at2759"/>
<dbReference type="GO" id="GO:0000976">
    <property type="term" value="F:transcription cis-regulatory region binding"/>
    <property type="evidence" value="ECO:0007669"/>
    <property type="project" value="TreeGrafter"/>
</dbReference>
<keyword evidence="5" id="KW-1185">Reference proteome</keyword>
<evidence type="ECO:0000256" key="2">
    <source>
        <dbReference type="ARBA" id="ARBA00023242"/>
    </source>
</evidence>
<dbReference type="RefSeq" id="XP_013263463.1">
    <property type="nucleotide sequence ID" value="XM_013408009.1"/>
</dbReference>
<keyword evidence="2" id="KW-0539">Nucleus</keyword>
<dbReference type="GO" id="GO:0005634">
    <property type="term" value="C:nucleus"/>
    <property type="evidence" value="ECO:0007669"/>
    <property type="project" value="UniProtKB-SubCell"/>
</dbReference>
<protein>
    <recommendedName>
        <fullName evidence="6">Transcription factor domain-containing protein</fullName>
    </recommendedName>
</protein>
<evidence type="ECO:0000256" key="3">
    <source>
        <dbReference type="SAM" id="MobiDB-lite"/>
    </source>
</evidence>
<accession>A0A072PNG9</accession>
<dbReference type="GeneID" id="25277379"/>
<evidence type="ECO:0008006" key="6">
    <source>
        <dbReference type="Google" id="ProtNLM"/>
    </source>
</evidence>
<comment type="caution">
    <text evidence="4">The sequence shown here is derived from an EMBL/GenBank/DDBJ whole genome shotgun (WGS) entry which is preliminary data.</text>
</comment>
<sequence>MRCTKASRECVYSQKQHRTCHYDGVVGTGRASNSTRDQNRTDPSIDEQVTRSEGDITNAFQVLHGLPEDTGSARGIANSNQEPFLDNRVYGNGASFAEFELSPFTFSSAVSPGTAPFQWYDLLAQDALINFEKHSLLHHDTQWEFDPRSLSRRPSISQAVPENVIEDLMRPDKTAGTESNCTYEQLGGESNPKFNEPWNTPEPIILQDEEALYLQCYVRDVAPILDLFDSEKHFGSIVPHLALRNLGLMKALLAVAARYVSLKLFDAEDRDNSTPAAATGVADPQKHHRQAATQYYYETLGYLARAMQLPSYTRSSEILATAIMISTYEMFDGSKDEWERHLRGAFWIQRSQDNDGESSGIREAVWWAWVRQDIWAALRERRRTLTIWRPKKPLASLNANELATRVVYLLAKAICYASKEAVESQDLGKRLAEGNHLLQTLEDWFAALPPSYDPIQTAGESEGAFQTIWIHPPSHAAAVQTYCLAKILISLNKPSAGSVSAYHECQNVLRDASRTIYGLAKAPHATDPASAFVSFQCLYGGKQVAPSLTSYVLIYAAGQCLRTVTQQQEFIDLLKLSIENCRFAPKSLIDDLRAMWKEHT</sequence>
<dbReference type="CDD" id="cd12148">
    <property type="entry name" value="fungal_TF_MHR"/>
    <property type="match status" value="1"/>
</dbReference>
<dbReference type="STRING" id="1182545.A0A072PNG9"/>
<feature type="region of interest" description="Disordered" evidence="3">
    <location>
        <begin position="24"/>
        <end position="48"/>
    </location>
</feature>
<dbReference type="Pfam" id="PF11951">
    <property type="entry name" value="Fungal_trans_2"/>
    <property type="match status" value="1"/>
</dbReference>
<evidence type="ECO:0000256" key="1">
    <source>
        <dbReference type="ARBA" id="ARBA00004123"/>
    </source>
</evidence>
<gene>
    <name evidence="4" type="ORF">A1O9_02435</name>
</gene>
<name>A0A072PNG9_9EURO</name>
<organism evidence="4 5">
    <name type="scientific">Exophiala aquamarina CBS 119918</name>
    <dbReference type="NCBI Taxonomy" id="1182545"/>
    <lineage>
        <taxon>Eukaryota</taxon>
        <taxon>Fungi</taxon>
        <taxon>Dikarya</taxon>
        <taxon>Ascomycota</taxon>
        <taxon>Pezizomycotina</taxon>
        <taxon>Eurotiomycetes</taxon>
        <taxon>Chaetothyriomycetidae</taxon>
        <taxon>Chaetothyriales</taxon>
        <taxon>Herpotrichiellaceae</taxon>
        <taxon>Exophiala</taxon>
    </lineage>
</organism>
<dbReference type="HOGENOM" id="CLU_008719_4_1_1"/>
<comment type="subcellular location">
    <subcellularLocation>
        <location evidence="1">Nucleus</location>
    </subcellularLocation>
</comment>
<dbReference type="InterPro" id="IPR021858">
    <property type="entry name" value="Fun_TF"/>
</dbReference>
<dbReference type="GO" id="GO:0045944">
    <property type="term" value="P:positive regulation of transcription by RNA polymerase II"/>
    <property type="evidence" value="ECO:0007669"/>
    <property type="project" value="TreeGrafter"/>
</dbReference>
<dbReference type="VEuPathDB" id="FungiDB:A1O9_02435"/>
<dbReference type="Proteomes" id="UP000027920">
    <property type="component" value="Unassembled WGS sequence"/>
</dbReference>
<dbReference type="PANTHER" id="PTHR37534">
    <property type="entry name" value="TRANSCRIPTIONAL ACTIVATOR PROTEIN UGA3"/>
    <property type="match status" value="1"/>
</dbReference>
<dbReference type="PANTHER" id="PTHR37534:SF3">
    <property type="entry name" value="ZN(II)2CYS6 TRANSCRIPTION FACTOR (EUROFUNG)"/>
    <property type="match status" value="1"/>
</dbReference>